<dbReference type="AlphaFoldDB" id="A0A075UV31"/>
<proteinExistence type="predicted"/>
<dbReference type="EMBL" id="CP008953">
    <property type="protein sequence ID" value="AIG76236.1"/>
    <property type="molecule type" value="Genomic_DNA"/>
</dbReference>
<name>A0A075UV31_9PSEU</name>
<protein>
    <submittedName>
        <fullName evidence="1">Uncharacterized protein</fullName>
    </submittedName>
</protein>
<dbReference type="KEGG" id="aja:AJAP_16840"/>
<evidence type="ECO:0000313" key="1">
    <source>
        <dbReference type="EMBL" id="AIG76236.1"/>
    </source>
</evidence>
<organism evidence="1 2">
    <name type="scientific">Amycolatopsis japonica</name>
    <dbReference type="NCBI Taxonomy" id="208439"/>
    <lineage>
        <taxon>Bacteria</taxon>
        <taxon>Bacillati</taxon>
        <taxon>Actinomycetota</taxon>
        <taxon>Actinomycetes</taxon>
        <taxon>Pseudonocardiales</taxon>
        <taxon>Pseudonocardiaceae</taxon>
        <taxon>Amycolatopsis</taxon>
        <taxon>Amycolatopsis japonica group</taxon>
    </lineage>
</organism>
<keyword evidence="2" id="KW-1185">Reference proteome</keyword>
<dbReference type="HOGENOM" id="CLU_186184_0_0_11"/>
<dbReference type="Proteomes" id="UP000028492">
    <property type="component" value="Chromosome"/>
</dbReference>
<gene>
    <name evidence="1" type="ORF">AJAP_16840</name>
</gene>
<reference evidence="1 2" key="1">
    <citation type="journal article" date="2014" name="J. Biotechnol.">
        <title>Complete genome sequence of the actinobacterium Amycolatopsis japonica MG417-CF17(T) (=DSM 44213T) producing (S,S)-N,N'-ethylenediaminedisuccinic acid.</title>
        <authorList>
            <person name="Stegmann E."/>
            <person name="Albersmeier A."/>
            <person name="Spohn M."/>
            <person name="Gert H."/>
            <person name="Weber T."/>
            <person name="Wohlleben W."/>
            <person name="Kalinowski J."/>
            <person name="Ruckert C."/>
        </authorList>
    </citation>
    <scope>NUCLEOTIDE SEQUENCE [LARGE SCALE GENOMIC DNA]</scope>
    <source>
        <strain evidence="2">MG417-CF17 (DSM 44213)</strain>
    </source>
</reference>
<sequence length="70" mass="7391">MSMECAFCAVGLDHCHGTLVVHLDGGFTECSEDGCVDFDFARHTLTIDCFDVDGGCSCAEVSAQALLRAS</sequence>
<dbReference type="eggNOG" id="ENOG50349NW">
    <property type="taxonomic scope" value="Bacteria"/>
</dbReference>
<evidence type="ECO:0000313" key="2">
    <source>
        <dbReference type="Proteomes" id="UP000028492"/>
    </source>
</evidence>
<dbReference type="RefSeq" id="WP_084098194.1">
    <property type="nucleotide sequence ID" value="NZ_CP008953.1"/>
</dbReference>
<accession>A0A075UV31</accession>